<comment type="caution">
    <text evidence="1">The sequence shown here is derived from an EMBL/GenBank/DDBJ whole genome shotgun (WGS) entry which is preliminary data.</text>
</comment>
<evidence type="ECO:0000313" key="1">
    <source>
        <dbReference type="EMBL" id="KAJ3810343.1"/>
    </source>
</evidence>
<proteinExistence type="predicted"/>
<sequence>MPTEWKPKRDFAEVERLLCAPGNLHEVETRVIDGLVQRVYKNLWPSIRAFWLTAVRLHGEKTYAVFEKQRFTFREVNERAAKAASIFREIYGISKGDRVAICCRNYPEFLIAFWACHLIGAVSVLVNAWLPSEPLRHCLVQTQCALVIIDPERADRLVSFVHELKLRGVKGVLVLEGHEGKGSWPGMQDWSTIFQNYKGNYQSVLQQDPQILPEDNATIIFTSGTSGLPKGVLSTQRAFLSNLPNNLVGRSRALLRRGEDLVMAPPPGPQPGILLPTPLFHVTGTSLTLTGALLGAKLILMRKWDVNEAARLIKEENVAITGGVPSTVSDLAESSAYGAPLQSILYGGSAVSVALAKRARKAFPMAMLSQAYGLTESNATSVGFSGEDYEASNTTQCYGRVLPTNEIMIMNDDIPCPTGSTGEIWIRGPNVMKGYFGDPVATSKALTKDGWLKTGDVGYLDEEGFLYIKDRLKDIIIRGVELILLDSVAVENALYEHEGVQEAAAVGVPDDRLGELVTAIVTVKPAFRGKVSPNALMVLANKRLPKFAIPVMILVREDDFSHTPSGKIIKTELRKIAAEEWSKRSHEGSETIIRRAKL</sequence>
<dbReference type="EMBL" id="MU795106">
    <property type="protein sequence ID" value="KAJ3810343.1"/>
    <property type="molecule type" value="Genomic_DNA"/>
</dbReference>
<gene>
    <name evidence="1" type="ORF">F5876DRAFT_41993</name>
</gene>
<keyword evidence="2" id="KW-1185">Reference proteome</keyword>
<protein>
    <submittedName>
        <fullName evidence="1">Uncharacterized protein</fullName>
    </submittedName>
</protein>
<evidence type="ECO:0000313" key="2">
    <source>
        <dbReference type="Proteomes" id="UP001163835"/>
    </source>
</evidence>
<accession>A0ACC1U0H0</accession>
<name>A0ACC1U0H0_9AGAR</name>
<reference evidence="1" key="1">
    <citation type="submission" date="2022-09" db="EMBL/GenBank/DDBJ databases">
        <title>A Global Phylogenomic Analysis of the Shiitake Genus Lentinula.</title>
        <authorList>
            <consortium name="DOE Joint Genome Institute"/>
            <person name="Sierra-Patev S."/>
            <person name="Min B."/>
            <person name="Naranjo-Ortiz M."/>
            <person name="Looney B."/>
            <person name="Konkel Z."/>
            <person name="Slot J.C."/>
            <person name="Sakamoto Y."/>
            <person name="Steenwyk J.L."/>
            <person name="Rokas A."/>
            <person name="Carro J."/>
            <person name="Camarero S."/>
            <person name="Ferreira P."/>
            <person name="Molpeceres G."/>
            <person name="Ruiz-Duenas F.J."/>
            <person name="Serrano A."/>
            <person name="Henrissat B."/>
            <person name="Drula E."/>
            <person name="Hughes K.W."/>
            <person name="Mata J.L."/>
            <person name="Ishikawa N.K."/>
            <person name="Vargas-Isla R."/>
            <person name="Ushijima S."/>
            <person name="Smith C.A."/>
            <person name="Ahrendt S."/>
            <person name="Andreopoulos W."/>
            <person name="He G."/>
            <person name="Labutti K."/>
            <person name="Lipzen A."/>
            <person name="Ng V."/>
            <person name="Riley R."/>
            <person name="Sandor L."/>
            <person name="Barry K."/>
            <person name="Martinez A.T."/>
            <person name="Xiao Y."/>
            <person name="Gibbons J.G."/>
            <person name="Terashima K."/>
            <person name="Grigoriev I.V."/>
            <person name="Hibbett D.S."/>
        </authorList>
    </citation>
    <scope>NUCLEOTIDE SEQUENCE</scope>
    <source>
        <strain evidence="1">TMI1499</strain>
    </source>
</reference>
<dbReference type="Proteomes" id="UP001163835">
    <property type="component" value="Unassembled WGS sequence"/>
</dbReference>
<organism evidence="1 2">
    <name type="scientific">Lentinula aff. lateritia</name>
    <dbReference type="NCBI Taxonomy" id="2804960"/>
    <lineage>
        <taxon>Eukaryota</taxon>
        <taxon>Fungi</taxon>
        <taxon>Dikarya</taxon>
        <taxon>Basidiomycota</taxon>
        <taxon>Agaricomycotina</taxon>
        <taxon>Agaricomycetes</taxon>
        <taxon>Agaricomycetidae</taxon>
        <taxon>Agaricales</taxon>
        <taxon>Marasmiineae</taxon>
        <taxon>Omphalotaceae</taxon>
        <taxon>Lentinula</taxon>
    </lineage>
</organism>